<dbReference type="CDD" id="cd00190">
    <property type="entry name" value="Tryp_SPc"/>
    <property type="match status" value="2"/>
</dbReference>
<dbReference type="Pfam" id="PF00089">
    <property type="entry name" value="Trypsin"/>
    <property type="match status" value="2"/>
</dbReference>
<dbReference type="Gene3D" id="2.40.10.10">
    <property type="entry name" value="Trypsin-like serine proteases"/>
    <property type="match status" value="2"/>
</dbReference>
<feature type="chain" id="PRO_5018074021" description="Peptidase S1 domain-containing protein" evidence="10">
    <location>
        <begin position="20"/>
        <end position="747"/>
    </location>
</feature>
<evidence type="ECO:0000256" key="2">
    <source>
        <dbReference type="ARBA" id="ARBA00022670"/>
    </source>
</evidence>
<comment type="caution">
    <text evidence="14">The sequence shown here is derived from an EMBL/GenBank/DDBJ whole genome shotgun (WGS) entry which is preliminary data.</text>
</comment>
<name>A0A3M6TQI3_POCDA</name>
<dbReference type="PROSITE" id="PS51092">
    <property type="entry name" value="FN2_2"/>
    <property type="match status" value="1"/>
</dbReference>
<dbReference type="InterPro" id="IPR001314">
    <property type="entry name" value="Peptidase_S1A"/>
</dbReference>
<proteinExistence type="inferred from homology"/>
<dbReference type="GO" id="GO:0004252">
    <property type="term" value="F:serine-type endopeptidase activity"/>
    <property type="evidence" value="ECO:0007669"/>
    <property type="project" value="InterPro"/>
</dbReference>
<dbReference type="InterPro" id="IPR018114">
    <property type="entry name" value="TRYPSIN_HIS"/>
</dbReference>
<evidence type="ECO:0000259" key="13">
    <source>
        <dbReference type="PROSITE" id="PS51092"/>
    </source>
</evidence>
<evidence type="ECO:0000259" key="11">
    <source>
        <dbReference type="PROSITE" id="PS50060"/>
    </source>
</evidence>
<dbReference type="InterPro" id="IPR050127">
    <property type="entry name" value="Serine_Proteases_S1"/>
</dbReference>
<dbReference type="Gene3D" id="2.60.120.200">
    <property type="match status" value="1"/>
</dbReference>
<dbReference type="AlphaFoldDB" id="A0A3M6TQI3"/>
<protein>
    <recommendedName>
        <fullName evidence="16">Peptidase S1 domain-containing protein</fullName>
    </recommendedName>
</protein>
<evidence type="ECO:0000256" key="8">
    <source>
        <dbReference type="RuleBase" id="RU363034"/>
    </source>
</evidence>
<feature type="domain" description="Fibronectin type-II" evidence="13">
    <location>
        <begin position="432"/>
        <end position="478"/>
    </location>
</feature>
<dbReference type="PROSITE" id="PS50060">
    <property type="entry name" value="MAM_2"/>
    <property type="match status" value="1"/>
</dbReference>
<organism evidence="14 15">
    <name type="scientific">Pocillopora damicornis</name>
    <name type="common">Cauliflower coral</name>
    <name type="synonym">Millepora damicornis</name>
    <dbReference type="NCBI Taxonomy" id="46731"/>
    <lineage>
        <taxon>Eukaryota</taxon>
        <taxon>Metazoa</taxon>
        <taxon>Cnidaria</taxon>
        <taxon>Anthozoa</taxon>
        <taxon>Hexacorallia</taxon>
        <taxon>Scleractinia</taxon>
        <taxon>Astrocoeniina</taxon>
        <taxon>Pocilloporidae</taxon>
        <taxon>Pocillopora</taxon>
    </lineage>
</organism>
<dbReference type="SUPFAM" id="SSF50494">
    <property type="entry name" value="Trypsin-like serine proteases"/>
    <property type="match status" value="2"/>
</dbReference>
<dbReference type="SMART" id="SM00137">
    <property type="entry name" value="MAM"/>
    <property type="match status" value="1"/>
</dbReference>
<keyword evidence="6" id="KW-1015">Disulfide bond</keyword>
<feature type="compositionally biased region" description="Pro residues" evidence="9">
    <location>
        <begin position="178"/>
        <end position="191"/>
    </location>
</feature>
<dbReference type="PRINTS" id="PR00722">
    <property type="entry name" value="CHYMOTRYPSIN"/>
</dbReference>
<dbReference type="Proteomes" id="UP000275408">
    <property type="component" value="Unassembled WGS sequence"/>
</dbReference>
<dbReference type="InterPro" id="IPR000998">
    <property type="entry name" value="MAM_dom"/>
</dbReference>
<accession>A0A3M6TQI3</accession>
<dbReference type="InterPro" id="IPR009003">
    <property type="entry name" value="Peptidase_S1_PA"/>
</dbReference>
<keyword evidence="2 8" id="KW-0645">Protease</keyword>
<dbReference type="SMART" id="SM00059">
    <property type="entry name" value="FN2"/>
    <property type="match status" value="1"/>
</dbReference>
<evidence type="ECO:0000256" key="9">
    <source>
        <dbReference type="SAM" id="MobiDB-lite"/>
    </source>
</evidence>
<dbReference type="InterPro" id="IPR013806">
    <property type="entry name" value="Kringle-like"/>
</dbReference>
<evidence type="ECO:0000256" key="1">
    <source>
        <dbReference type="ARBA" id="ARBA00007664"/>
    </source>
</evidence>
<gene>
    <name evidence="14" type="ORF">pdam_00016943</name>
</gene>
<dbReference type="Gene3D" id="2.10.10.10">
    <property type="entry name" value="Fibronectin, type II, collagen-binding"/>
    <property type="match status" value="1"/>
</dbReference>
<dbReference type="InterPro" id="IPR033116">
    <property type="entry name" value="TRYPSIN_SER"/>
</dbReference>
<dbReference type="EMBL" id="RCHS01003154">
    <property type="protein sequence ID" value="RMX43650.1"/>
    <property type="molecule type" value="Genomic_DNA"/>
</dbReference>
<dbReference type="CDD" id="cd06263">
    <property type="entry name" value="MAM"/>
    <property type="match status" value="1"/>
</dbReference>
<keyword evidence="5 8" id="KW-0720">Serine protease</keyword>
<dbReference type="SUPFAM" id="SSF49899">
    <property type="entry name" value="Concanavalin A-like lectins/glucanases"/>
    <property type="match status" value="1"/>
</dbReference>
<evidence type="ECO:0000313" key="15">
    <source>
        <dbReference type="Proteomes" id="UP000275408"/>
    </source>
</evidence>
<reference evidence="14 15" key="1">
    <citation type="journal article" date="2018" name="Sci. Rep.">
        <title>Comparative analysis of the Pocillopora damicornis genome highlights role of immune system in coral evolution.</title>
        <authorList>
            <person name="Cunning R."/>
            <person name="Bay R.A."/>
            <person name="Gillette P."/>
            <person name="Baker A.C."/>
            <person name="Traylor-Knowles N."/>
        </authorList>
    </citation>
    <scope>NUCLEOTIDE SEQUENCE [LARGE SCALE GENOMIC DNA]</scope>
    <source>
        <strain evidence="14">RSMAS</strain>
        <tissue evidence="14">Whole animal</tissue>
    </source>
</reference>
<dbReference type="InterPro" id="IPR000562">
    <property type="entry name" value="FN_type2_dom"/>
</dbReference>
<feature type="signal peptide" evidence="10">
    <location>
        <begin position="1"/>
        <end position="19"/>
    </location>
</feature>
<dbReference type="InterPro" id="IPR043504">
    <property type="entry name" value="Peptidase_S1_PA_chymotrypsin"/>
</dbReference>
<dbReference type="SMART" id="SM00020">
    <property type="entry name" value="Tryp_SPc"/>
    <property type="match status" value="2"/>
</dbReference>
<comment type="caution">
    <text evidence="7">Lacks conserved residue(s) required for the propagation of feature annotation.</text>
</comment>
<feature type="domain" description="Peptidase S1" evidence="12">
    <location>
        <begin position="209"/>
        <end position="462"/>
    </location>
</feature>
<keyword evidence="4 8" id="KW-0378">Hydrolase</keyword>
<dbReference type="Pfam" id="PF00629">
    <property type="entry name" value="MAM"/>
    <property type="match status" value="1"/>
</dbReference>
<dbReference type="InterPro" id="IPR001254">
    <property type="entry name" value="Trypsin_dom"/>
</dbReference>
<evidence type="ECO:0000256" key="3">
    <source>
        <dbReference type="ARBA" id="ARBA00022737"/>
    </source>
</evidence>
<dbReference type="PANTHER" id="PTHR24264">
    <property type="entry name" value="TRYPSIN-RELATED"/>
    <property type="match status" value="1"/>
</dbReference>
<evidence type="ECO:0000259" key="12">
    <source>
        <dbReference type="PROSITE" id="PS50240"/>
    </source>
</evidence>
<evidence type="ECO:0000256" key="10">
    <source>
        <dbReference type="SAM" id="SignalP"/>
    </source>
</evidence>
<evidence type="ECO:0000256" key="6">
    <source>
        <dbReference type="ARBA" id="ARBA00023157"/>
    </source>
</evidence>
<evidence type="ECO:0000256" key="4">
    <source>
        <dbReference type="ARBA" id="ARBA00022801"/>
    </source>
</evidence>
<dbReference type="PROSITE" id="PS50240">
    <property type="entry name" value="TRYPSIN_DOM"/>
    <property type="match status" value="2"/>
</dbReference>
<dbReference type="GO" id="GO:0005615">
    <property type="term" value="C:extracellular space"/>
    <property type="evidence" value="ECO:0007669"/>
    <property type="project" value="TreeGrafter"/>
</dbReference>
<comment type="similarity">
    <text evidence="1">Belongs to the peptidase S1 family.</text>
</comment>
<dbReference type="Pfam" id="PF00040">
    <property type="entry name" value="fn2"/>
    <property type="match status" value="1"/>
</dbReference>
<dbReference type="CDD" id="cd00062">
    <property type="entry name" value="FN2"/>
    <property type="match status" value="1"/>
</dbReference>
<dbReference type="STRING" id="46731.A0A3M6TQI3"/>
<feature type="domain" description="MAM" evidence="11">
    <location>
        <begin position="20"/>
        <end position="168"/>
    </location>
</feature>
<feature type="region of interest" description="Disordered" evidence="9">
    <location>
        <begin position="167"/>
        <end position="199"/>
    </location>
</feature>
<dbReference type="GO" id="GO:0006508">
    <property type="term" value="P:proteolysis"/>
    <property type="evidence" value="ECO:0007669"/>
    <property type="project" value="UniProtKB-KW"/>
</dbReference>
<feature type="domain" description="Peptidase S1" evidence="12">
    <location>
        <begin position="516"/>
        <end position="745"/>
    </location>
</feature>
<keyword evidence="15" id="KW-1185">Reference proteome</keyword>
<dbReference type="InterPro" id="IPR013320">
    <property type="entry name" value="ConA-like_dom_sf"/>
</dbReference>
<dbReference type="InterPro" id="IPR036943">
    <property type="entry name" value="FN_type2_sf"/>
</dbReference>
<dbReference type="OrthoDB" id="10059102at2759"/>
<dbReference type="PROSITE" id="PS00135">
    <property type="entry name" value="TRYPSIN_SER"/>
    <property type="match status" value="2"/>
</dbReference>
<evidence type="ECO:0000256" key="7">
    <source>
        <dbReference type="PROSITE-ProRule" id="PRU00479"/>
    </source>
</evidence>
<evidence type="ECO:0000313" key="14">
    <source>
        <dbReference type="EMBL" id="RMX43650.1"/>
    </source>
</evidence>
<dbReference type="PRINTS" id="PR00013">
    <property type="entry name" value="FNTYPEII"/>
</dbReference>
<dbReference type="GO" id="GO:0016020">
    <property type="term" value="C:membrane"/>
    <property type="evidence" value="ECO:0007669"/>
    <property type="project" value="InterPro"/>
</dbReference>
<keyword evidence="10" id="KW-0732">Signal</keyword>
<evidence type="ECO:0000256" key="5">
    <source>
        <dbReference type="ARBA" id="ARBA00022825"/>
    </source>
</evidence>
<dbReference type="SUPFAM" id="SSF57440">
    <property type="entry name" value="Kringle-like"/>
    <property type="match status" value="1"/>
</dbReference>
<sequence length="747" mass="81036">MKFLLIVASLVGLLGRIHGFYCNFDRSQCGFVQRRDDKFDWTRKKGATSSGGTGPYSDAKGRGYYMYIEASRKRKDDNAKLEILPDLVSGKTCISFFYHMRGGQMGTLRVLVDGNQVFEKSGHQGNDWRKAEFTVEGGASSVVFEGIVGRGHQSDVAIDEVKIENCGEGGGGQATMKPPAPQPETTPPPRPHTAVPPTGECGFRPTTRIVGGENAPPGAWPWQAMLRWSPTGYVFCGGTLVAPQWVVTASHCVSKAGGDPVYIRLGAHKQSESMGTEQDFTASKIILHPLYHKPIGMSHDIALLKLDRPAALTRQVNLVCLPQSIPAPLEGTKCWITGWGKTASVGGSSGKVLKQATVPIVGRNRCEWSYLGQIHESMICAGLDRGGVDSCQGDSGGPMVCETGGKFYLQGVTSWGKGCGRPNKYDCSRVTENGKCCHFPFIFDGYMFYGCTTYGWNREWCSLTDSYDRDGQWGNCLEVPTTVPTTPPLATTSSGSSGGGSSSALKCGIKPPMSRIVGGQTAEKGSWPWQAMLASRGGSQFCGGSLVEENWVLTAAHCVYGSSEDRIVVRMGAHRITDIGEEIEVEKKFEHEDYNPDNFQNDIALLKLKNSVTIGPDARPVCLPDENQLLMPDKKCYITGWGTLKSGGEQPDYLQEASVPIVSEAKCKRAYGDSNIHESMICAGLDIGGIDACQGDSGGPMVCEFNGKWYLEGATSWGYGCALPNKYGVYAKVRHLKDWVLKNMKNN</sequence>
<dbReference type="FunFam" id="2.40.10.10:FF:000077">
    <property type="entry name" value="Predicted protein"/>
    <property type="match status" value="2"/>
</dbReference>
<evidence type="ECO:0008006" key="16">
    <source>
        <dbReference type="Google" id="ProtNLM"/>
    </source>
</evidence>
<dbReference type="PANTHER" id="PTHR24264:SF54">
    <property type="entry name" value="PEPTIDASE S1 DOMAIN-CONTAINING PROTEIN"/>
    <property type="match status" value="1"/>
</dbReference>
<keyword evidence="3" id="KW-0677">Repeat</keyword>
<dbReference type="PROSITE" id="PS00134">
    <property type="entry name" value="TRYPSIN_HIS"/>
    <property type="match status" value="2"/>
</dbReference>